<sequence>MAPDVSVLSKVNDLLRDEDDLERIELLRNDLKKERASVGSQLKIECDKRIAIITAVLENLQASSKDLKNLKDNLSKVESLRQQSVSNINKYELFDKSSVVYSNFEKVVTTYNNFVQLENRIAYVDKLLDEELPENDYFPEDSPANNLLLIHYELNRLRDFKDELMHLSEASRAGLRSIVVQSFLRLDDVVARFEHLLRLIVDNFVSIIGCSNFGLIVKLVKILEFEDKEDLRLALMNHLITQSKSKDEMAVSRLATYVKRTAPRDYKKLVYGFFRESIETSFEAIVQGSDPNEVLSIIEENYYEILVAYKVGSERGFPASWKFFNKILEWYQNSLRAVVKRIVADPTLPSSYIVRVLTFDYDNAQAIREKFGFTKKQVEPYLLLSTDERRRLLNECLEFNIKKTREWAENAFGPALKLFSTMEKEPSDSSSEKLGIEMAQILIEILRSNMNTLLDAGDSPILIEYLQFFCAQFLRQFYDRWIEALENGARQWNAAAEAPDNENVGWLPRYVTILANDCVRLVNGLESQFKEVEQMVHSKFHPQLQSILSQGTQHVLNLGTECLVKLNGFIVVEYDPYLSEVFTKKWYKSDEMVRTSLQIVDSYMVPLKEYLDAELFESLFELVYDAYLLHYLQALNARNKIDTKKFESTMERDGHLINTQFSNYVENSQIIEDHVYIFDILIYLATFENEQQYLDAWPGYLEVFNDLPVDFLRLVLECKRLKDSKIKFIVGECMHISKLYQPENFTPTFMSNFKAK</sequence>
<keyword evidence="2" id="KW-0813">Transport</keyword>
<proteinExistence type="inferred from homology"/>
<evidence type="ECO:0000256" key="1">
    <source>
        <dbReference type="ARBA" id="ARBA00009447"/>
    </source>
</evidence>
<keyword evidence="6" id="KW-1185">Reference proteome</keyword>
<dbReference type="EMBL" id="JAEUBD010001062">
    <property type="protein sequence ID" value="KAH3667590.1"/>
    <property type="molecule type" value="Genomic_DNA"/>
</dbReference>
<dbReference type="GO" id="GO:0006887">
    <property type="term" value="P:exocytosis"/>
    <property type="evidence" value="ECO:0007669"/>
    <property type="project" value="UniProtKB-KW"/>
</dbReference>
<gene>
    <name evidence="5" type="ORF">OGATHE_003113</name>
</gene>
<accession>A0A9P8P9B3</accession>
<dbReference type="InterPro" id="IPR042532">
    <property type="entry name" value="EXOC3/Sec6_C"/>
</dbReference>
<organism evidence="5 6">
    <name type="scientific">Ogataea polymorpha</name>
    <dbReference type="NCBI Taxonomy" id="460523"/>
    <lineage>
        <taxon>Eukaryota</taxon>
        <taxon>Fungi</taxon>
        <taxon>Dikarya</taxon>
        <taxon>Ascomycota</taxon>
        <taxon>Saccharomycotina</taxon>
        <taxon>Pichiomycetes</taxon>
        <taxon>Pichiales</taxon>
        <taxon>Pichiaceae</taxon>
        <taxon>Ogataea</taxon>
    </lineage>
</organism>
<dbReference type="GO" id="GO:0000145">
    <property type="term" value="C:exocyst"/>
    <property type="evidence" value="ECO:0007669"/>
    <property type="project" value="InterPro"/>
</dbReference>
<name>A0A9P8P9B3_9ASCO</name>
<evidence type="ECO:0008006" key="7">
    <source>
        <dbReference type="Google" id="ProtNLM"/>
    </source>
</evidence>
<evidence type="ECO:0000256" key="3">
    <source>
        <dbReference type="ARBA" id="ARBA00022483"/>
    </source>
</evidence>
<protein>
    <recommendedName>
        <fullName evidence="7">Exocyst complex component Sec6</fullName>
    </recommendedName>
</protein>
<evidence type="ECO:0000313" key="6">
    <source>
        <dbReference type="Proteomes" id="UP000788993"/>
    </source>
</evidence>
<dbReference type="PANTHER" id="PTHR21292:SF1">
    <property type="entry name" value="EXOCYST COMPLEX COMPONENT 3"/>
    <property type="match status" value="1"/>
</dbReference>
<reference evidence="5" key="1">
    <citation type="journal article" date="2021" name="Open Biol.">
        <title>Shared evolutionary footprints suggest mitochondrial oxidative damage underlies multiple complex I losses in fungi.</title>
        <authorList>
            <person name="Schikora-Tamarit M.A."/>
            <person name="Marcet-Houben M."/>
            <person name="Nosek J."/>
            <person name="Gabaldon T."/>
        </authorList>
    </citation>
    <scope>NUCLEOTIDE SEQUENCE</scope>
    <source>
        <strain evidence="5">NCAIM Y.01608</strain>
    </source>
</reference>
<comment type="similarity">
    <text evidence="1">Belongs to the SEC6 family.</text>
</comment>
<dbReference type="AlphaFoldDB" id="A0A9P8P9B3"/>
<dbReference type="Gene3D" id="1.10.357.50">
    <property type="match status" value="1"/>
</dbReference>
<dbReference type="GO" id="GO:0051601">
    <property type="term" value="P:exocyst localization"/>
    <property type="evidence" value="ECO:0007669"/>
    <property type="project" value="TreeGrafter"/>
</dbReference>
<dbReference type="Pfam" id="PF06046">
    <property type="entry name" value="Sec6"/>
    <property type="match status" value="1"/>
</dbReference>
<dbReference type="InterPro" id="IPR010326">
    <property type="entry name" value="EXOC3/Sec6"/>
</dbReference>
<dbReference type="PANTHER" id="PTHR21292">
    <property type="entry name" value="EXOCYST COMPLEX COMPONENT SEC6-RELATED"/>
    <property type="match status" value="1"/>
</dbReference>
<keyword evidence="3" id="KW-0268">Exocytosis</keyword>
<keyword evidence="4" id="KW-0175">Coiled coil</keyword>
<comment type="caution">
    <text evidence="5">The sequence shown here is derived from an EMBL/GenBank/DDBJ whole genome shotgun (WGS) entry which is preliminary data.</text>
</comment>
<dbReference type="Proteomes" id="UP000788993">
    <property type="component" value="Unassembled WGS sequence"/>
</dbReference>
<dbReference type="Gene3D" id="1.10.357.70">
    <property type="entry name" value="Exocyst complex component Sec6, C-terminal domain"/>
    <property type="match status" value="1"/>
</dbReference>
<evidence type="ECO:0000313" key="5">
    <source>
        <dbReference type="EMBL" id="KAH3667590.1"/>
    </source>
</evidence>
<evidence type="ECO:0000256" key="4">
    <source>
        <dbReference type="SAM" id="Coils"/>
    </source>
</evidence>
<dbReference type="GO" id="GO:0000149">
    <property type="term" value="F:SNARE binding"/>
    <property type="evidence" value="ECO:0007669"/>
    <property type="project" value="TreeGrafter"/>
</dbReference>
<evidence type="ECO:0000256" key="2">
    <source>
        <dbReference type="ARBA" id="ARBA00022448"/>
    </source>
</evidence>
<feature type="coiled-coil region" evidence="4">
    <location>
        <begin position="14"/>
        <end position="87"/>
    </location>
</feature>
<reference evidence="5" key="2">
    <citation type="submission" date="2021-01" db="EMBL/GenBank/DDBJ databases">
        <authorList>
            <person name="Schikora-Tamarit M.A."/>
        </authorList>
    </citation>
    <scope>NUCLEOTIDE SEQUENCE</scope>
    <source>
        <strain evidence="5">NCAIM Y.01608</strain>
    </source>
</reference>